<evidence type="ECO:0000259" key="3">
    <source>
        <dbReference type="Pfam" id="PF11250"/>
    </source>
</evidence>
<dbReference type="AlphaFoldDB" id="A0A6P8DGB4"/>
<feature type="compositionally biased region" description="Polar residues" evidence="2">
    <location>
        <begin position="1"/>
        <end position="15"/>
    </location>
</feature>
<evidence type="ECO:0000256" key="2">
    <source>
        <dbReference type="SAM" id="MobiDB-lite"/>
    </source>
</evidence>
<dbReference type="OrthoDB" id="1928183at2759"/>
<feature type="compositionally biased region" description="Polar residues" evidence="2">
    <location>
        <begin position="38"/>
        <end position="51"/>
    </location>
</feature>
<feature type="compositionally biased region" description="Low complexity" evidence="2">
    <location>
        <begin position="191"/>
        <end position="204"/>
    </location>
</feature>
<feature type="compositionally biased region" description="Acidic residues" evidence="2">
    <location>
        <begin position="181"/>
        <end position="190"/>
    </location>
</feature>
<feature type="region of interest" description="Disordered" evidence="2">
    <location>
        <begin position="181"/>
        <end position="249"/>
    </location>
</feature>
<protein>
    <submittedName>
        <fullName evidence="5">Uncharacterized protein LOC116202912</fullName>
    </submittedName>
</protein>
<evidence type="ECO:0000313" key="5">
    <source>
        <dbReference type="RefSeq" id="XP_031390408.1"/>
    </source>
</evidence>
<sequence length="287" mass="31926">MRSQMVSEPIQTHSISPLKGPQRTLSDPPLLSYPFSDDPSTTHCPEMFSQQPPSPSLLIGDCIGAESCLDLMSLLERPKEANDKAVTMERRMTMRKSRRWETKEKRKEKEYPPPIPLLARTENLHSHMPWVLERTYTSDGRLILREERVRHHEYFRADRRDGRLTLQLVPLDDEVFNLENEAEAESEFESEANGNSASSSTSDNAKGDDHLQCSEAEIENRKNTSDCETDNTDKSEMAVDNDEPPTGSTVEIGGAVGKCLKVYNISGGVNVTGGGSSCIFGVAVPAL</sequence>
<proteinExistence type="inferred from homology"/>
<evidence type="ECO:0000256" key="1">
    <source>
        <dbReference type="ARBA" id="ARBA00008690"/>
    </source>
</evidence>
<dbReference type="InterPro" id="IPR021410">
    <property type="entry name" value="FAF"/>
</dbReference>
<dbReference type="Pfam" id="PF11250">
    <property type="entry name" value="FAF"/>
    <property type="match status" value="1"/>
</dbReference>
<dbReference type="RefSeq" id="XP_031390408.1">
    <property type="nucleotide sequence ID" value="XM_031534548.1"/>
</dbReference>
<accession>A0A6P8DGB4</accession>
<name>A0A6P8DGB4_PUNGR</name>
<keyword evidence="4" id="KW-1185">Reference proteome</keyword>
<organism evidence="4 5">
    <name type="scientific">Punica granatum</name>
    <name type="common">Pomegranate</name>
    <dbReference type="NCBI Taxonomy" id="22663"/>
    <lineage>
        <taxon>Eukaryota</taxon>
        <taxon>Viridiplantae</taxon>
        <taxon>Streptophyta</taxon>
        <taxon>Embryophyta</taxon>
        <taxon>Tracheophyta</taxon>
        <taxon>Spermatophyta</taxon>
        <taxon>Magnoliopsida</taxon>
        <taxon>eudicotyledons</taxon>
        <taxon>Gunneridae</taxon>
        <taxon>Pentapetalae</taxon>
        <taxon>rosids</taxon>
        <taxon>malvids</taxon>
        <taxon>Myrtales</taxon>
        <taxon>Lythraceae</taxon>
        <taxon>Punica</taxon>
    </lineage>
</organism>
<feature type="domain" description="FAF" evidence="3">
    <location>
        <begin position="110"/>
        <end position="168"/>
    </location>
</feature>
<comment type="similarity">
    <text evidence="1">Belongs to the fantastic four family.</text>
</comment>
<dbReference type="PANTHER" id="PTHR33155">
    <property type="entry name" value="FANTASTIC FOUR-LIKE PROTEIN (DUF3049)"/>
    <property type="match status" value="1"/>
</dbReference>
<evidence type="ECO:0000313" key="4">
    <source>
        <dbReference type="Proteomes" id="UP000515151"/>
    </source>
</evidence>
<gene>
    <name evidence="5" type="primary">LOC116202912</name>
</gene>
<dbReference type="GeneID" id="116202912"/>
<feature type="region of interest" description="Disordered" evidence="2">
    <location>
        <begin position="1"/>
        <end position="51"/>
    </location>
</feature>
<dbReference type="Proteomes" id="UP000515151">
    <property type="component" value="Chromosome 4"/>
</dbReference>
<dbReference type="InterPro" id="IPR046431">
    <property type="entry name" value="FAF_dom"/>
</dbReference>
<reference evidence="5" key="2">
    <citation type="submission" date="2025-08" db="UniProtKB">
        <authorList>
            <consortium name="RefSeq"/>
        </authorList>
    </citation>
    <scope>IDENTIFICATION</scope>
    <source>
        <tissue evidence="5">Leaf</tissue>
    </source>
</reference>
<reference evidence="4" key="1">
    <citation type="journal article" date="2020" name="Plant Biotechnol. J.">
        <title>The pomegranate (Punica granatum L.) draft genome dissects genetic divergence between soft- and hard-seeded cultivars.</title>
        <authorList>
            <person name="Luo X."/>
            <person name="Li H."/>
            <person name="Wu Z."/>
            <person name="Yao W."/>
            <person name="Zhao P."/>
            <person name="Cao D."/>
            <person name="Yu H."/>
            <person name="Li K."/>
            <person name="Poudel K."/>
            <person name="Zhao D."/>
            <person name="Zhang F."/>
            <person name="Xia X."/>
            <person name="Chen L."/>
            <person name="Wang Q."/>
            <person name="Jing D."/>
            <person name="Cao S."/>
        </authorList>
    </citation>
    <scope>NUCLEOTIDE SEQUENCE [LARGE SCALE GENOMIC DNA]</scope>
    <source>
        <strain evidence="4">cv. Tunisia</strain>
    </source>
</reference>
<dbReference type="PANTHER" id="PTHR33155:SF17">
    <property type="entry name" value="F2E2.18-RELATED"/>
    <property type="match status" value="1"/>
</dbReference>
<feature type="compositionally biased region" description="Basic and acidic residues" evidence="2">
    <location>
        <begin position="205"/>
        <end position="237"/>
    </location>
</feature>